<dbReference type="EMBL" id="MCFI01000005">
    <property type="protein sequence ID" value="ORY84976.1"/>
    <property type="molecule type" value="Genomic_DNA"/>
</dbReference>
<evidence type="ECO:0000313" key="2">
    <source>
        <dbReference type="EMBL" id="ORY84976.1"/>
    </source>
</evidence>
<evidence type="ECO:0000256" key="1">
    <source>
        <dbReference type="SAM" id="Phobius"/>
    </source>
</evidence>
<keyword evidence="1" id="KW-0472">Membrane</keyword>
<name>A0A1Y2FP46_PROLT</name>
<keyword evidence="3" id="KW-1185">Reference proteome</keyword>
<sequence>MTFYNAAAETTILVIIGAFAAQIILWLLVLAMASESKLGGGAKFRMCMLSKEPRAE</sequence>
<accession>A0A1Y2FP46</accession>
<dbReference type="RefSeq" id="XP_040726759.1">
    <property type="nucleotide sequence ID" value="XM_040868928.1"/>
</dbReference>
<organism evidence="2 3">
    <name type="scientific">Protomyces lactucae-debilis</name>
    <dbReference type="NCBI Taxonomy" id="2754530"/>
    <lineage>
        <taxon>Eukaryota</taxon>
        <taxon>Fungi</taxon>
        <taxon>Dikarya</taxon>
        <taxon>Ascomycota</taxon>
        <taxon>Taphrinomycotina</taxon>
        <taxon>Taphrinomycetes</taxon>
        <taxon>Taphrinales</taxon>
        <taxon>Protomycetaceae</taxon>
        <taxon>Protomyces</taxon>
    </lineage>
</organism>
<evidence type="ECO:0000313" key="3">
    <source>
        <dbReference type="Proteomes" id="UP000193685"/>
    </source>
</evidence>
<keyword evidence="1" id="KW-1133">Transmembrane helix</keyword>
<keyword evidence="1" id="KW-0812">Transmembrane</keyword>
<proteinExistence type="predicted"/>
<dbReference type="Proteomes" id="UP000193685">
    <property type="component" value="Unassembled WGS sequence"/>
</dbReference>
<dbReference type="GeneID" id="63785527"/>
<dbReference type="AlphaFoldDB" id="A0A1Y2FP46"/>
<comment type="caution">
    <text evidence="2">The sequence shown here is derived from an EMBL/GenBank/DDBJ whole genome shotgun (WGS) entry which is preliminary data.</text>
</comment>
<protein>
    <submittedName>
        <fullName evidence="2">Uncharacterized protein</fullName>
    </submittedName>
</protein>
<gene>
    <name evidence="2" type="ORF">BCR37DRAFT_377940</name>
</gene>
<reference evidence="2 3" key="1">
    <citation type="submission" date="2016-07" db="EMBL/GenBank/DDBJ databases">
        <title>Pervasive Adenine N6-methylation of Active Genes in Fungi.</title>
        <authorList>
            <consortium name="DOE Joint Genome Institute"/>
            <person name="Mondo S.J."/>
            <person name="Dannebaum R.O."/>
            <person name="Kuo R.C."/>
            <person name="Labutti K."/>
            <person name="Haridas S."/>
            <person name="Kuo A."/>
            <person name="Salamov A."/>
            <person name="Ahrendt S.R."/>
            <person name="Lipzen A."/>
            <person name="Sullivan W."/>
            <person name="Andreopoulos W.B."/>
            <person name="Clum A."/>
            <person name="Lindquist E."/>
            <person name="Daum C."/>
            <person name="Ramamoorthy G.K."/>
            <person name="Gryganskyi A."/>
            <person name="Culley D."/>
            <person name="Magnuson J.K."/>
            <person name="James T.Y."/>
            <person name="O'Malley M.A."/>
            <person name="Stajich J.E."/>
            <person name="Spatafora J.W."/>
            <person name="Visel A."/>
            <person name="Grigoriev I.V."/>
        </authorList>
    </citation>
    <scope>NUCLEOTIDE SEQUENCE [LARGE SCALE GENOMIC DNA]</scope>
    <source>
        <strain evidence="2 3">12-1054</strain>
    </source>
</reference>
<feature type="transmembrane region" description="Helical" evidence="1">
    <location>
        <begin position="12"/>
        <end position="33"/>
    </location>
</feature>